<dbReference type="InterPro" id="IPR001647">
    <property type="entry name" value="HTH_TetR"/>
</dbReference>
<dbReference type="PANTHER" id="PTHR30055:SF223">
    <property type="entry name" value="HTH-TYPE TRANSCRIPTIONAL REGULATOR UIDR"/>
    <property type="match status" value="1"/>
</dbReference>
<dbReference type="SUPFAM" id="SSF46689">
    <property type="entry name" value="Homeodomain-like"/>
    <property type="match status" value="1"/>
</dbReference>
<dbReference type="PANTHER" id="PTHR30055">
    <property type="entry name" value="HTH-TYPE TRANSCRIPTIONAL REGULATOR RUTR"/>
    <property type="match status" value="1"/>
</dbReference>
<feature type="domain" description="HTH-type transcriptional repressor Sco4008 C-terminal" evidence="3">
    <location>
        <begin position="61"/>
        <end position="144"/>
    </location>
</feature>
<evidence type="ECO:0000313" key="4">
    <source>
        <dbReference type="EMBL" id="GAA2059272.1"/>
    </source>
</evidence>
<dbReference type="Pfam" id="PF00440">
    <property type="entry name" value="TetR_N"/>
    <property type="match status" value="1"/>
</dbReference>
<dbReference type="EMBL" id="BAAAQN010000074">
    <property type="protein sequence ID" value="GAA2059272.1"/>
    <property type="molecule type" value="Genomic_DNA"/>
</dbReference>
<comment type="caution">
    <text evidence="4">The sequence shown here is derived from an EMBL/GenBank/DDBJ whole genome shotgun (WGS) entry which is preliminary data.</text>
</comment>
<sequence length="176" mass="19165">MAEFGAKGFAGARTAEIAARAGVNQQLIAYHFGGKQGLLDELRARWAATEGASRPAGTLAESVRAYLDLTLDRPDWSRLVVWRALGDASDSPPDEQAGRLRAAVDRFRDRQADGEIADDLDPAFALLLCYALTFAPIALPHFVRDVTGLDPLSAEYRDRCAAEIVKLLTPRERPTA</sequence>
<keyword evidence="1" id="KW-0238">DNA-binding</keyword>
<keyword evidence="5" id="KW-1185">Reference proteome</keyword>
<proteinExistence type="predicted"/>
<gene>
    <name evidence="4" type="ORF">GCM10009839_81940</name>
</gene>
<name>A0ABP5GYT8_9ACTN</name>
<dbReference type="SUPFAM" id="SSF48498">
    <property type="entry name" value="Tetracyclin repressor-like, C-terminal domain"/>
    <property type="match status" value="1"/>
</dbReference>
<dbReference type="Proteomes" id="UP001500751">
    <property type="component" value="Unassembled WGS sequence"/>
</dbReference>
<dbReference type="Pfam" id="PF17926">
    <property type="entry name" value="TetR_C_21"/>
    <property type="match status" value="1"/>
</dbReference>
<dbReference type="InterPro" id="IPR041467">
    <property type="entry name" value="Sco4008_C"/>
</dbReference>
<evidence type="ECO:0008006" key="6">
    <source>
        <dbReference type="Google" id="ProtNLM"/>
    </source>
</evidence>
<evidence type="ECO:0000256" key="1">
    <source>
        <dbReference type="ARBA" id="ARBA00023125"/>
    </source>
</evidence>
<evidence type="ECO:0000259" key="3">
    <source>
        <dbReference type="Pfam" id="PF17926"/>
    </source>
</evidence>
<evidence type="ECO:0000259" key="2">
    <source>
        <dbReference type="Pfam" id="PF00440"/>
    </source>
</evidence>
<feature type="domain" description="HTH tetR-type" evidence="2">
    <location>
        <begin position="2"/>
        <end position="42"/>
    </location>
</feature>
<accession>A0ABP5GYT8</accession>
<dbReference type="Gene3D" id="1.10.357.10">
    <property type="entry name" value="Tetracycline Repressor, domain 2"/>
    <property type="match status" value="1"/>
</dbReference>
<dbReference type="InterPro" id="IPR009057">
    <property type="entry name" value="Homeodomain-like_sf"/>
</dbReference>
<protein>
    <recommendedName>
        <fullName evidence="6">TetR family transcriptional regulator</fullName>
    </recommendedName>
</protein>
<dbReference type="InterPro" id="IPR050109">
    <property type="entry name" value="HTH-type_TetR-like_transc_reg"/>
</dbReference>
<reference evidence="5" key="1">
    <citation type="journal article" date="2019" name="Int. J. Syst. Evol. Microbiol.">
        <title>The Global Catalogue of Microorganisms (GCM) 10K type strain sequencing project: providing services to taxonomists for standard genome sequencing and annotation.</title>
        <authorList>
            <consortium name="The Broad Institute Genomics Platform"/>
            <consortium name="The Broad Institute Genome Sequencing Center for Infectious Disease"/>
            <person name="Wu L."/>
            <person name="Ma J."/>
        </authorList>
    </citation>
    <scope>NUCLEOTIDE SEQUENCE [LARGE SCALE GENOMIC DNA]</scope>
    <source>
        <strain evidence="5">JCM 16014</strain>
    </source>
</reference>
<dbReference type="InterPro" id="IPR036271">
    <property type="entry name" value="Tet_transcr_reg_TetR-rel_C_sf"/>
</dbReference>
<organism evidence="4 5">
    <name type="scientific">Catenulispora yoronensis</name>
    <dbReference type="NCBI Taxonomy" id="450799"/>
    <lineage>
        <taxon>Bacteria</taxon>
        <taxon>Bacillati</taxon>
        <taxon>Actinomycetota</taxon>
        <taxon>Actinomycetes</taxon>
        <taxon>Catenulisporales</taxon>
        <taxon>Catenulisporaceae</taxon>
        <taxon>Catenulispora</taxon>
    </lineage>
</organism>
<evidence type="ECO:0000313" key="5">
    <source>
        <dbReference type="Proteomes" id="UP001500751"/>
    </source>
</evidence>